<organism evidence="1 2">
    <name type="scientific">Channa argus</name>
    <name type="common">Northern snakehead</name>
    <name type="synonym">Ophicephalus argus</name>
    <dbReference type="NCBI Taxonomy" id="215402"/>
    <lineage>
        <taxon>Eukaryota</taxon>
        <taxon>Metazoa</taxon>
        <taxon>Chordata</taxon>
        <taxon>Craniata</taxon>
        <taxon>Vertebrata</taxon>
        <taxon>Euteleostomi</taxon>
        <taxon>Actinopterygii</taxon>
        <taxon>Neopterygii</taxon>
        <taxon>Teleostei</taxon>
        <taxon>Neoteleostei</taxon>
        <taxon>Acanthomorphata</taxon>
        <taxon>Anabantaria</taxon>
        <taxon>Anabantiformes</taxon>
        <taxon>Channoidei</taxon>
        <taxon>Channidae</taxon>
        <taxon>Channa</taxon>
    </lineage>
</organism>
<reference evidence="2" key="2">
    <citation type="submission" date="2019-02" db="EMBL/GenBank/DDBJ databases">
        <title>Opniocepnalus argus Var Kimnra genome.</title>
        <authorList>
            <person name="Zhou C."/>
            <person name="Xiao S."/>
        </authorList>
    </citation>
    <scope>NUCLEOTIDE SEQUENCE [LARGE SCALE GENOMIC DNA]</scope>
</reference>
<evidence type="ECO:0000313" key="2">
    <source>
        <dbReference type="Proteomes" id="UP000503349"/>
    </source>
</evidence>
<evidence type="ECO:0000313" key="1">
    <source>
        <dbReference type="EMBL" id="KAF3688283.1"/>
    </source>
</evidence>
<sequence length="67" mass="7730">MNQRVLSDLTDSLTSRNLMISTSRANKPDEDRIRLNLTRGTGRMLMQRDQSSPEVLFSLSYSWTPLQ</sequence>
<name>A0A6G1PDK2_CHAAH</name>
<dbReference type="Proteomes" id="UP000503349">
    <property type="component" value="Chromosome 4"/>
</dbReference>
<dbReference type="EMBL" id="CM015715">
    <property type="protein sequence ID" value="KAF3688283.1"/>
    <property type="molecule type" value="Genomic_DNA"/>
</dbReference>
<accession>A0A6G1PDK2</accession>
<keyword evidence="2" id="KW-1185">Reference proteome</keyword>
<reference evidence="1 2" key="1">
    <citation type="submission" date="2019-02" db="EMBL/GenBank/DDBJ databases">
        <title>Opniocepnalus argus genome.</title>
        <authorList>
            <person name="Zhou C."/>
            <person name="Xiao S."/>
        </authorList>
    </citation>
    <scope>NUCLEOTIDE SEQUENCE [LARGE SCALE GENOMIC DNA]</scope>
    <source>
        <strain evidence="1">OARG1902GOOAL</strain>
        <tissue evidence="1">Muscle</tissue>
    </source>
</reference>
<protein>
    <submittedName>
        <fullName evidence="1">Uncharacterized protein</fullName>
    </submittedName>
</protein>
<gene>
    <name evidence="1" type="ORF">EXN66_Car003955</name>
</gene>
<proteinExistence type="predicted"/>
<dbReference type="AlphaFoldDB" id="A0A6G1PDK2"/>